<keyword evidence="3" id="KW-1185">Reference proteome</keyword>
<keyword evidence="1" id="KW-0472">Membrane</keyword>
<gene>
    <name evidence="2" type="ORF">NIES2135_33980</name>
</gene>
<keyword evidence="1" id="KW-0812">Transmembrane</keyword>
<name>A0A1Z4JIJ6_LEPBY</name>
<proteinExistence type="predicted"/>
<dbReference type="EMBL" id="AP018203">
    <property type="protein sequence ID" value="BAY56564.1"/>
    <property type="molecule type" value="Genomic_DNA"/>
</dbReference>
<dbReference type="InterPro" id="IPR020509">
    <property type="entry name" value="Uncharacterised_YnzE"/>
</dbReference>
<feature type="transmembrane region" description="Helical" evidence="1">
    <location>
        <begin position="35"/>
        <end position="55"/>
    </location>
</feature>
<keyword evidence="1" id="KW-1133">Transmembrane helix</keyword>
<accession>A0A1Z4JIJ6</accession>
<reference evidence="2 3" key="1">
    <citation type="submission" date="2017-06" db="EMBL/GenBank/DDBJ databases">
        <title>Genome sequencing of cyanobaciteial culture collection at National Institute for Environmental Studies (NIES).</title>
        <authorList>
            <person name="Hirose Y."/>
            <person name="Shimura Y."/>
            <person name="Fujisawa T."/>
            <person name="Nakamura Y."/>
            <person name="Kawachi M."/>
        </authorList>
    </citation>
    <scope>NUCLEOTIDE SEQUENCE [LARGE SCALE GENOMIC DNA]</scope>
    <source>
        <strain evidence="2 3">NIES-2135</strain>
    </source>
</reference>
<sequence length="120" mass="13269">MQFLGIGVFIWLTATIAFRLIGQFLLDPTNLVLSIGLFLATSLVMLIVVTSVYLWQQVKSIDRPKTALLIALPGMLLDVGSILWFPTVFPNIDPNANILFAGLMLWGYTSILVTGFLPEQ</sequence>
<evidence type="ECO:0000313" key="2">
    <source>
        <dbReference type="EMBL" id="BAY56564.1"/>
    </source>
</evidence>
<feature type="transmembrane region" description="Helical" evidence="1">
    <location>
        <begin position="67"/>
        <end position="86"/>
    </location>
</feature>
<dbReference type="Pfam" id="PF17329">
    <property type="entry name" value="DUF5367"/>
    <property type="match status" value="1"/>
</dbReference>
<evidence type="ECO:0000256" key="1">
    <source>
        <dbReference type="SAM" id="Phobius"/>
    </source>
</evidence>
<organism evidence="2 3">
    <name type="scientific">Leptolyngbya boryana NIES-2135</name>
    <dbReference type="NCBI Taxonomy" id="1973484"/>
    <lineage>
        <taxon>Bacteria</taxon>
        <taxon>Bacillati</taxon>
        <taxon>Cyanobacteriota</taxon>
        <taxon>Cyanophyceae</taxon>
        <taxon>Leptolyngbyales</taxon>
        <taxon>Leptolyngbyaceae</taxon>
        <taxon>Leptolyngbya group</taxon>
        <taxon>Leptolyngbya</taxon>
    </lineage>
</organism>
<dbReference type="Proteomes" id="UP000217895">
    <property type="component" value="Chromosome"/>
</dbReference>
<feature type="transmembrane region" description="Helical" evidence="1">
    <location>
        <begin position="98"/>
        <end position="117"/>
    </location>
</feature>
<protein>
    <submittedName>
        <fullName evidence="2">Uncharacterized protein</fullName>
    </submittedName>
</protein>
<evidence type="ECO:0000313" key="3">
    <source>
        <dbReference type="Proteomes" id="UP000217895"/>
    </source>
</evidence>
<dbReference type="AlphaFoldDB" id="A0A1Z4JIJ6"/>